<dbReference type="InterPro" id="IPR050440">
    <property type="entry name" value="Laminin/Netrin_ECM"/>
</dbReference>
<dbReference type="SMART" id="SM00281">
    <property type="entry name" value="LamB"/>
    <property type="match status" value="1"/>
</dbReference>
<evidence type="ECO:0000256" key="6">
    <source>
        <dbReference type="ARBA" id="ARBA00023157"/>
    </source>
</evidence>
<keyword evidence="11" id="KW-0175">Coiled coil</keyword>
<feature type="coiled-coil region" evidence="11">
    <location>
        <begin position="1547"/>
        <end position="1604"/>
    </location>
</feature>
<dbReference type="PRINTS" id="PR00011">
    <property type="entry name" value="EGFLAMININ"/>
</dbReference>
<dbReference type="FunFam" id="2.10.25.10:FF:000090">
    <property type="entry name" value="laminin subunit alpha"/>
    <property type="match status" value="1"/>
</dbReference>
<evidence type="ECO:0000259" key="15">
    <source>
        <dbReference type="PROSITE" id="PS51117"/>
    </source>
</evidence>
<dbReference type="PROSITE" id="PS01248">
    <property type="entry name" value="EGF_LAM_1"/>
    <property type="match status" value="4"/>
</dbReference>
<dbReference type="GO" id="GO:0007411">
    <property type="term" value="P:axon guidance"/>
    <property type="evidence" value="ECO:0007669"/>
    <property type="project" value="TreeGrafter"/>
</dbReference>
<dbReference type="OrthoDB" id="430826at2759"/>
<feature type="domain" description="Laminin N-terminal" evidence="15">
    <location>
        <begin position="45"/>
        <end position="278"/>
    </location>
</feature>
<feature type="disulfide bond" evidence="10">
    <location>
        <begin position="940"/>
        <end position="952"/>
    </location>
</feature>
<evidence type="ECO:0000256" key="8">
    <source>
        <dbReference type="ARBA" id="ARBA00023273"/>
    </source>
</evidence>
<keyword evidence="3" id="KW-0964">Secreted</keyword>
<evidence type="ECO:0000256" key="3">
    <source>
        <dbReference type="ARBA" id="ARBA00022525"/>
    </source>
</evidence>
<feature type="disulfide bond" evidence="10">
    <location>
        <begin position="961"/>
        <end position="970"/>
    </location>
</feature>
<keyword evidence="17" id="KW-1185">Reference proteome</keyword>
<evidence type="ECO:0000256" key="7">
    <source>
        <dbReference type="ARBA" id="ARBA00023180"/>
    </source>
</evidence>
<feature type="coiled-coil region" evidence="11">
    <location>
        <begin position="1227"/>
        <end position="1261"/>
    </location>
</feature>
<dbReference type="Pfam" id="PF00055">
    <property type="entry name" value="Laminin_N"/>
    <property type="match status" value="1"/>
</dbReference>
<evidence type="ECO:0000259" key="14">
    <source>
        <dbReference type="PROSITE" id="PS51115"/>
    </source>
</evidence>
<comment type="caution">
    <text evidence="16">The sequence shown here is derived from an EMBL/GenBank/DDBJ whole genome shotgun (WGS) entry which is preliminary data.</text>
</comment>
<keyword evidence="8" id="KW-0966">Cell projection</keyword>
<evidence type="ECO:0000256" key="10">
    <source>
        <dbReference type="PROSITE-ProRule" id="PRU00460"/>
    </source>
</evidence>
<evidence type="ECO:0000313" key="17">
    <source>
        <dbReference type="Proteomes" id="UP000639338"/>
    </source>
</evidence>
<evidence type="ECO:0000256" key="1">
    <source>
        <dbReference type="ARBA" id="ARBA00004316"/>
    </source>
</evidence>
<evidence type="ECO:0000256" key="11">
    <source>
        <dbReference type="SAM" id="Coils"/>
    </source>
</evidence>
<dbReference type="SUPFAM" id="SSF57196">
    <property type="entry name" value="EGF/Laminin"/>
    <property type="match status" value="9"/>
</dbReference>
<feature type="disulfide bond" evidence="10">
    <location>
        <begin position="415"/>
        <end position="424"/>
    </location>
</feature>
<feature type="domain" description="Laminin EGF-like" evidence="13">
    <location>
        <begin position="883"/>
        <end position="939"/>
    </location>
</feature>
<feature type="coiled-coil region" evidence="11">
    <location>
        <begin position="1093"/>
        <end position="1191"/>
    </location>
</feature>
<dbReference type="PROSITE" id="PS51115">
    <property type="entry name" value="LAMININ_IVA"/>
    <property type="match status" value="1"/>
</dbReference>
<name>A0A834XNM5_APHGI</name>
<evidence type="ECO:0008006" key="18">
    <source>
        <dbReference type="Google" id="ProtNLM"/>
    </source>
</evidence>
<dbReference type="GO" id="GO:0005604">
    <property type="term" value="C:basement membrane"/>
    <property type="evidence" value="ECO:0007669"/>
    <property type="project" value="TreeGrafter"/>
</dbReference>
<dbReference type="InterPro" id="IPR002049">
    <property type="entry name" value="LE_dom"/>
</dbReference>
<dbReference type="GO" id="GO:0009888">
    <property type="term" value="P:tissue development"/>
    <property type="evidence" value="ECO:0007669"/>
    <property type="project" value="TreeGrafter"/>
</dbReference>
<dbReference type="CDD" id="cd00055">
    <property type="entry name" value="EGF_Lam"/>
    <property type="match status" value="10"/>
</dbReference>
<feature type="disulfide bond" evidence="10">
    <location>
        <begin position="912"/>
        <end position="921"/>
    </location>
</feature>
<dbReference type="InterPro" id="IPR000034">
    <property type="entry name" value="Laminin_IV"/>
</dbReference>
<feature type="coiled-coil region" evidence="11">
    <location>
        <begin position="1358"/>
        <end position="1444"/>
    </location>
</feature>
<feature type="disulfide bond" evidence="10">
    <location>
        <begin position="395"/>
        <end position="407"/>
    </location>
</feature>
<dbReference type="GO" id="GO:0009887">
    <property type="term" value="P:animal organ morphogenesis"/>
    <property type="evidence" value="ECO:0007669"/>
    <property type="project" value="TreeGrafter"/>
</dbReference>
<gene>
    <name evidence="16" type="ORF">HCN44_001127</name>
</gene>
<keyword evidence="7" id="KW-0325">Glycoprotein</keyword>
<feature type="signal peptide" evidence="12">
    <location>
        <begin position="1"/>
        <end position="20"/>
    </location>
</feature>
<accession>A0A834XNM5</accession>
<dbReference type="GO" id="GO:0042995">
    <property type="term" value="C:cell projection"/>
    <property type="evidence" value="ECO:0007669"/>
    <property type="project" value="UniProtKB-SubCell"/>
</dbReference>
<dbReference type="FunFam" id="2.10.25.10:FF:000224">
    <property type="entry name" value="Usherin"/>
    <property type="match status" value="1"/>
</dbReference>
<dbReference type="PANTHER" id="PTHR10574">
    <property type="entry name" value="NETRIN/LAMININ-RELATED"/>
    <property type="match status" value="1"/>
</dbReference>
<feature type="disulfide bond" evidence="10">
    <location>
        <begin position="745"/>
        <end position="754"/>
    </location>
</feature>
<keyword evidence="5" id="KW-0677">Repeat</keyword>
<feature type="domain" description="Laminin EGF-like" evidence="13">
    <location>
        <begin position="442"/>
        <end position="494"/>
    </location>
</feature>
<feature type="chain" id="PRO_5032483363" description="Laminin subunit gamma-1" evidence="12">
    <location>
        <begin position="21"/>
        <end position="1621"/>
    </location>
</feature>
<evidence type="ECO:0000259" key="13">
    <source>
        <dbReference type="PROSITE" id="PS50027"/>
    </source>
</evidence>
<protein>
    <recommendedName>
        <fullName evidence="18">Laminin subunit gamma-1</fullName>
    </recommendedName>
</protein>
<feature type="disulfide bond" evidence="10">
    <location>
        <begin position="1008"/>
        <end position="1017"/>
    </location>
</feature>
<sequence length="1621" mass="182440">MTGKLRLLFVVFALIGEIIAGPDPLDPRITEQIHDEAKCYDESGKAQRCIPPFENAAFNLKVEATNTCGENDRPTEFCKQTQVKKKSCNVCRYGDHVADYLTDHDINQNATWWQSETMFEGIDSTQVNLTLRLGKTFDITYVRVLFESPRPESWSFYRRKNDKSNWEPYQYYSATCRDTYYLPDSKETVRGDDTRVLCTSEFSDISPLTQGIVAFSTLEGRPSAYQFDTNPALQEWVQATDLRITLDRLNTFGDEVFGDDSVLKSYYYAIADIAVGARCACHGHAGECLRIPTPDDTSRRICRCEHNTAGPDCNECLPFYNDAPWSRATLTDAHECKACNCNGYSDRCYFDKELYTKTGHGGHCIGCKANRDGANCEKCRENYYERLEDNYCVPCNCDEIGSRNLQCNSEGKCQCKPGITGEKCDRCESNYFNFDSIGCTSCECDVKGSYKNTASCDSVSGTCRCKENVEGKRCRECRPGYFNLALDNEFGCTPCFCYGHSSICSTANGYSKAVIESMFVRSNEKWTSSSSTGKLSVPIKNDLTTQTISVTATTRDNIYFIAPERYLGDQRASYNQDLHFTLRIDETEATLTPRDIIIEGANGEQLTQSIIGQNNNPPTTIAQHYRFRLNEHKIYGWEPHLSAHSFISILSNLTSIKIRGTYTNQGTGYLDNVALETAQRGAAGETADWVENCQCTHGYIGQFCESCRPGFHHDPPNGGPFSLCVPCNCNGHADICEAETGQCICQHNTTGSNCELCSRGYYGYPLKGTQNDCQSCPCPDNGPCILIGNNPDPICTECPIGRTGPRCEICSDGYFGNPDKGISCRPCDCNNNIDLNAVRNCNHETGQCLKCVNNTAGFHCDDCLSGYWGDALSEIKNEGCKLCQCNNLGTIETDDNTGNVQPCNQLSGHCTCKPHVTGRNCDKCEDGYYNIDSNEGCKACNCHPDGSYNRTCDLYSGQCQCRPGITGLQCDSCMTFHYGFGRDGCKHCDCDNIGSKDLQCDANGQCPCLSNVEGRKCDRCKENKFNRQYKCEDCPDCYNLVQLSVNQHRKRLSELELTLKKINLSPTVIKNSTFDDDLLNVETRVKDLLKLTKIGLNNDNKTLVEQIDDLKNQLNQIDKLTKNINTTIDNANKTTHDGLLNIVDAENILDNIHEKLKNAEDYLATVGVTALNEAKKRADEVGQQNQQMTNIAQEARIIADGNTNEAKKIHQLAEQARNTSLEAYNLAKYALSKYSNISEEIRELENKFELLKHKYNNVNNLTTISFIKSSNVANEALDLLIRDLTIPDIDIAKLQLQIEKINNESLIIKERAQLLIQNNDNLFNEMFDKIHITEELLNKAQIQQEATTELLSEVDDSEAKANEAIERSNKTLNEAQETFNRLSEFDAEVQRERIKAQKSLEKINEIRDMIDEAIKKSNKTQIELNDAENNVIIAKNNTDKAQKIADAAGTIANNIYNQTNKTKLEAWRLNNEAEKLHMRIENTEQIVKEYESKIGDDFNDTTNVNHQVGQTRNKFNSAGQQVDKALYDVSTIIDELKSLPEINDYDLDKLEERLISAENEIKQTNLDERIRLLTEAKNLQTQWVKNYEDEVARLKIEVQNIEEIKNSLPNECFKRLQLEPL</sequence>
<dbReference type="PROSITE" id="PS51117">
    <property type="entry name" value="LAMININ_NTER"/>
    <property type="match status" value="1"/>
</dbReference>
<comment type="subcellular location">
    <subcellularLocation>
        <location evidence="1">Cell projection</location>
    </subcellularLocation>
    <subcellularLocation>
        <location evidence="2">Secreted</location>
    </subcellularLocation>
</comment>
<dbReference type="GO" id="GO:0005576">
    <property type="term" value="C:extracellular region"/>
    <property type="evidence" value="ECO:0007669"/>
    <property type="project" value="UniProtKB-SubCell"/>
</dbReference>
<dbReference type="Gene3D" id="2.10.25.10">
    <property type="entry name" value="Laminin"/>
    <property type="match status" value="10"/>
</dbReference>
<dbReference type="SMART" id="SM00136">
    <property type="entry name" value="LamNT"/>
    <property type="match status" value="1"/>
</dbReference>
<evidence type="ECO:0000256" key="9">
    <source>
        <dbReference type="ARBA" id="ARBA00023292"/>
    </source>
</evidence>
<evidence type="ECO:0000256" key="2">
    <source>
        <dbReference type="ARBA" id="ARBA00004613"/>
    </source>
</evidence>
<dbReference type="InterPro" id="IPR000742">
    <property type="entry name" value="EGF"/>
</dbReference>
<dbReference type="SUPFAM" id="SSF49785">
    <property type="entry name" value="Galactose-binding domain-like"/>
    <property type="match status" value="1"/>
</dbReference>
<feature type="disulfide bond" evidence="10">
    <location>
        <begin position="988"/>
        <end position="1000"/>
    </location>
</feature>
<evidence type="ECO:0000313" key="16">
    <source>
        <dbReference type="EMBL" id="KAF7988554.1"/>
    </source>
</evidence>
<feature type="disulfide bond" evidence="10">
    <location>
        <begin position="851"/>
        <end position="860"/>
    </location>
</feature>
<reference evidence="16 17" key="1">
    <citation type="submission" date="2020-08" db="EMBL/GenBank/DDBJ databases">
        <title>Aphidius gifuensis genome sequencing and assembly.</title>
        <authorList>
            <person name="Du Z."/>
        </authorList>
    </citation>
    <scope>NUCLEOTIDE SEQUENCE [LARGE SCALE GENOMIC DNA]</scope>
    <source>
        <strain evidence="16">YNYX2018</strain>
        <tissue evidence="16">Adults</tissue>
    </source>
</reference>
<evidence type="ECO:0000256" key="4">
    <source>
        <dbReference type="ARBA" id="ARBA00022729"/>
    </source>
</evidence>
<dbReference type="Pfam" id="PF00052">
    <property type="entry name" value="Laminin_B"/>
    <property type="match status" value="1"/>
</dbReference>
<feature type="disulfide bond" evidence="10">
    <location>
        <begin position="942"/>
        <end position="959"/>
    </location>
</feature>
<dbReference type="FunFam" id="2.10.25.10:FF:000051">
    <property type="entry name" value="Laminin subunit alpha 4"/>
    <property type="match status" value="1"/>
</dbReference>
<dbReference type="FunFam" id="2.10.25.10:FF:000758">
    <property type="entry name" value="Laminin subunit gamma 1"/>
    <property type="match status" value="1"/>
</dbReference>
<organism evidence="16 17">
    <name type="scientific">Aphidius gifuensis</name>
    <name type="common">Parasitoid wasp</name>
    <dbReference type="NCBI Taxonomy" id="684658"/>
    <lineage>
        <taxon>Eukaryota</taxon>
        <taxon>Metazoa</taxon>
        <taxon>Ecdysozoa</taxon>
        <taxon>Arthropoda</taxon>
        <taxon>Hexapoda</taxon>
        <taxon>Insecta</taxon>
        <taxon>Pterygota</taxon>
        <taxon>Neoptera</taxon>
        <taxon>Endopterygota</taxon>
        <taxon>Hymenoptera</taxon>
        <taxon>Apocrita</taxon>
        <taxon>Ichneumonoidea</taxon>
        <taxon>Braconidae</taxon>
        <taxon>Aphidiinae</taxon>
        <taxon>Aphidius</taxon>
    </lineage>
</organism>
<dbReference type="Gene3D" id="2.60.120.260">
    <property type="entry name" value="Galactose-binding domain-like"/>
    <property type="match status" value="1"/>
</dbReference>
<evidence type="ECO:0000256" key="5">
    <source>
        <dbReference type="ARBA" id="ARBA00022737"/>
    </source>
</evidence>
<dbReference type="InterPro" id="IPR008979">
    <property type="entry name" value="Galactose-bd-like_sf"/>
</dbReference>
<dbReference type="FunFam" id="2.10.25.10:FF:000166">
    <property type="entry name" value="laminin subunit gamma-1"/>
    <property type="match status" value="1"/>
</dbReference>
<dbReference type="InterPro" id="IPR008211">
    <property type="entry name" value="Laminin_N"/>
</dbReference>
<evidence type="ECO:0000256" key="12">
    <source>
        <dbReference type="SAM" id="SignalP"/>
    </source>
</evidence>
<feature type="domain" description="Laminin IV type A" evidence="14">
    <location>
        <begin position="521"/>
        <end position="692"/>
    </location>
</feature>
<dbReference type="EMBL" id="JACMRX010000005">
    <property type="protein sequence ID" value="KAF7988554.1"/>
    <property type="molecule type" value="Genomic_DNA"/>
</dbReference>
<feature type="disulfide bond" evidence="10">
    <location>
        <begin position="465"/>
        <end position="474"/>
    </location>
</feature>
<feature type="domain" description="Laminin EGF-like" evidence="13">
    <location>
        <begin position="940"/>
        <end position="987"/>
    </location>
</feature>
<dbReference type="SMART" id="SM00180">
    <property type="entry name" value="EGF_Lam"/>
    <property type="match status" value="10"/>
</dbReference>
<dbReference type="Pfam" id="PF00053">
    <property type="entry name" value="EGF_laminin"/>
    <property type="match status" value="10"/>
</dbReference>
<dbReference type="Proteomes" id="UP000639338">
    <property type="component" value="Unassembled WGS sequence"/>
</dbReference>
<feature type="domain" description="Laminin EGF-like" evidence="13">
    <location>
        <begin position="727"/>
        <end position="775"/>
    </location>
</feature>
<keyword evidence="6 10" id="KW-1015">Disulfide bond</keyword>
<feature type="domain" description="Laminin EGF-like" evidence="13">
    <location>
        <begin position="395"/>
        <end position="441"/>
    </location>
</feature>
<dbReference type="PANTHER" id="PTHR10574:SF435">
    <property type="entry name" value="LAMININ SUBUNIT GAMMA-1"/>
    <property type="match status" value="1"/>
</dbReference>
<dbReference type="SMART" id="SM00181">
    <property type="entry name" value="EGF"/>
    <property type="match status" value="5"/>
</dbReference>
<feature type="domain" description="Laminin EGF-like" evidence="13">
    <location>
        <begin position="827"/>
        <end position="882"/>
    </location>
</feature>
<proteinExistence type="predicted"/>
<feature type="domain" description="Laminin EGF-like" evidence="13">
    <location>
        <begin position="988"/>
        <end position="1033"/>
    </location>
</feature>
<dbReference type="PROSITE" id="PS50027">
    <property type="entry name" value="EGF_LAM_2"/>
    <property type="match status" value="7"/>
</dbReference>
<keyword evidence="9 10" id="KW-0424">Laminin EGF-like domain</keyword>
<comment type="caution">
    <text evidence="10">Lacks conserved residue(s) required for the propagation of feature annotation.</text>
</comment>
<keyword evidence="4 12" id="KW-0732">Signal</keyword>
<dbReference type="FunFam" id="2.10.25.10:FF:000067">
    <property type="entry name" value="Laminin subunit gamma 1"/>
    <property type="match status" value="2"/>
</dbReference>